<feature type="signal peptide" evidence="2">
    <location>
        <begin position="1"/>
        <end position="18"/>
    </location>
</feature>
<organism evidence="4 5">
    <name type="scientific">Steinernema hermaphroditum</name>
    <dbReference type="NCBI Taxonomy" id="289476"/>
    <lineage>
        <taxon>Eukaryota</taxon>
        <taxon>Metazoa</taxon>
        <taxon>Ecdysozoa</taxon>
        <taxon>Nematoda</taxon>
        <taxon>Chromadorea</taxon>
        <taxon>Rhabditida</taxon>
        <taxon>Tylenchina</taxon>
        <taxon>Panagrolaimomorpha</taxon>
        <taxon>Strongyloidoidea</taxon>
        <taxon>Steinernematidae</taxon>
        <taxon>Steinernema</taxon>
    </lineage>
</organism>
<evidence type="ECO:0000256" key="2">
    <source>
        <dbReference type="SAM" id="SignalP"/>
    </source>
</evidence>
<dbReference type="PROSITE" id="PS50015">
    <property type="entry name" value="SAP_B"/>
    <property type="match status" value="1"/>
</dbReference>
<accession>A0AA39HA09</accession>
<feature type="domain" description="Saposin B-type" evidence="3">
    <location>
        <begin position="38"/>
        <end position="113"/>
    </location>
</feature>
<dbReference type="InterPro" id="IPR008139">
    <property type="entry name" value="SaposinB_dom"/>
</dbReference>
<evidence type="ECO:0000256" key="1">
    <source>
        <dbReference type="ARBA" id="ARBA00023157"/>
    </source>
</evidence>
<name>A0AA39HA09_9BILA</name>
<evidence type="ECO:0000313" key="5">
    <source>
        <dbReference type="Proteomes" id="UP001175271"/>
    </source>
</evidence>
<keyword evidence="2" id="KW-0732">Signal</keyword>
<keyword evidence="1" id="KW-1015">Disulfide bond</keyword>
<dbReference type="InterPro" id="IPR011001">
    <property type="entry name" value="Saposin-like"/>
</dbReference>
<dbReference type="SMART" id="SM00741">
    <property type="entry name" value="SapB"/>
    <property type="match status" value="1"/>
</dbReference>
<evidence type="ECO:0000313" key="4">
    <source>
        <dbReference type="EMBL" id="KAK0401865.1"/>
    </source>
</evidence>
<evidence type="ECO:0000259" key="3">
    <source>
        <dbReference type="PROSITE" id="PS50015"/>
    </source>
</evidence>
<reference evidence="4" key="1">
    <citation type="submission" date="2023-06" db="EMBL/GenBank/DDBJ databases">
        <title>Genomic analysis of the entomopathogenic nematode Steinernema hermaphroditum.</title>
        <authorList>
            <person name="Schwarz E.M."/>
            <person name="Heppert J.K."/>
            <person name="Baniya A."/>
            <person name="Schwartz H.T."/>
            <person name="Tan C.-H."/>
            <person name="Antoshechkin I."/>
            <person name="Sternberg P.W."/>
            <person name="Goodrich-Blair H."/>
            <person name="Dillman A.R."/>
        </authorList>
    </citation>
    <scope>NUCLEOTIDE SEQUENCE</scope>
    <source>
        <strain evidence="4">PS9179</strain>
        <tissue evidence="4">Whole animal</tissue>
    </source>
</reference>
<dbReference type="Gene3D" id="1.10.225.10">
    <property type="entry name" value="Saposin-like"/>
    <property type="match status" value="1"/>
</dbReference>
<dbReference type="SUPFAM" id="SSF47862">
    <property type="entry name" value="Saposin"/>
    <property type="match status" value="1"/>
</dbReference>
<dbReference type="Proteomes" id="UP001175271">
    <property type="component" value="Unassembled WGS sequence"/>
</dbReference>
<protein>
    <recommendedName>
        <fullName evidence="3">Saposin B-type domain-containing protein</fullName>
    </recommendedName>
</protein>
<dbReference type="EMBL" id="JAUCMV010000004">
    <property type="protein sequence ID" value="KAK0401865.1"/>
    <property type="molecule type" value="Genomic_DNA"/>
</dbReference>
<sequence length="113" mass="12596">MNKFTVFALVALLVVASSTTIRKSPKEVFMTQSLAKLGGLLCDLCEDLVKDAENAGTDYSDHWLDNKIDEVCKRMGFFASTCEDLLKDLVKDLDAEIKQKAEPEKCCKKVDLC</sequence>
<comment type="caution">
    <text evidence="4">The sequence shown here is derived from an EMBL/GenBank/DDBJ whole genome shotgun (WGS) entry which is preliminary data.</text>
</comment>
<gene>
    <name evidence="4" type="ORF">QR680_016015</name>
</gene>
<feature type="chain" id="PRO_5041260493" description="Saposin B-type domain-containing protein" evidence="2">
    <location>
        <begin position="19"/>
        <end position="113"/>
    </location>
</feature>
<dbReference type="AlphaFoldDB" id="A0AA39HA09"/>
<proteinExistence type="predicted"/>
<keyword evidence="5" id="KW-1185">Reference proteome</keyword>